<evidence type="ECO:0000313" key="9">
    <source>
        <dbReference type="EMBL" id="KAJ3559134.1"/>
    </source>
</evidence>
<dbReference type="VEuPathDB" id="FungiDB:F4678DRAFT_432439"/>
<feature type="domain" description="Rhodopsin" evidence="8">
    <location>
        <begin position="6"/>
        <end position="180"/>
    </location>
</feature>
<proteinExistence type="inferred from homology"/>
<comment type="subcellular location">
    <subcellularLocation>
        <location evidence="1">Membrane</location>
        <topology evidence="1">Multi-pass membrane protein</topology>
    </subcellularLocation>
</comment>
<dbReference type="GO" id="GO:0016020">
    <property type="term" value="C:membrane"/>
    <property type="evidence" value="ECO:0007669"/>
    <property type="project" value="UniProtKB-SubCell"/>
</dbReference>
<dbReference type="InterPro" id="IPR052337">
    <property type="entry name" value="SAT4-like"/>
</dbReference>
<evidence type="ECO:0000256" key="7">
    <source>
        <dbReference type="SAM" id="Phobius"/>
    </source>
</evidence>
<reference evidence="9" key="1">
    <citation type="submission" date="2022-07" db="EMBL/GenBank/DDBJ databases">
        <title>Genome Sequence of Xylaria arbuscula.</title>
        <authorList>
            <person name="Buettner E."/>
        </authorList>
    </citation>
    <scope>NUCLEOTIDE SEQUENCE</scope>
    <source>
        <strain evidence="9">VT107</strain>
    </source>
</reference>
<dbReference type="Pfam" id="PF20684">
    <property type="entry name" value="Fung_rhodopsin"/>
    <property type="match status" value="1"/>
</dbReference>
<sequence>MLYSSHVASNLYAGTMLLIKAAILHEWVTIFVPFRTRNYFFWLSYGILVFVAGLYSSAIISLNLSCIPFAAIFDLTIPAKCIDFKAVLVVGAAINLVSDVAIFALPQTTIWRLNMNKERKIGVSVVFATGIFAIVSAAARLAAAVQYTHSSDPTYDAAVLSLWAISEMTCAFLIYCIPSFPLAFSGPGVLSLFLASLRSWTGLRGPGSTKNSDMPWQARTGSDKQKFSDGSSEADSDVALSRLPVSGTSTFGKEGNPGGVLRTTHFTVSEDYVQGGGHRGLYQAQVEEQQRQWSNLETKTPIGNAV</sequence>
<dbReference type="Proteomes" id="UP001148614">
    <property type="component" value="Unassembled WGS sequence"/>
</dbReference>
<dbReference type="AlphaFoldDB" id="A0A9W8N6G3"/>
<evidence type="ECO:0000256" key="5">
    <source>
        <dbReference type="ARBA" id="ARBA00038359"/>
    </source>
</evidence>
<dbReference type="PANTHER" id="PTHR33048">
    <property type="entry name" value="PTH11-LIKE INTEGRAL MEMBRANE PROTEIN (AFU_ORTHOLOGUE AFUA_5G11245)"/>
    <property type="match status" value="1"/>
</dbReference>
<dbReference type="PANTHER" id="PTHR33048:SF47">
    <property type="entry name" value="INTEGRAL MEMBRANE PROTEIN-RELATED"/>
    <property type="match status" value="1"/>
</dbReference>
<keyword evidence="2 7" id="KW-0812">Transmembrane</keyword>
<evidence type="ECO:0000313" key="10">
    <source>
        <dbReference type="Proteomes" id="UP001148614"/>
    </source>
</evidence>
<name>A0A9W8N6G3_9PEZI</name>
<evidence type="ECO:0000256" key="3">
    <source>
        <dbReference type="ARBA" id="ARBA00022989"/>
    </source>
</evidence>
<accession>A0A9W8N6G3</accession>
<protein>
    <recommendedName>
        <fullName evidence="8">Rhodopsin domain-containing protein</fullName>
    </recommendedName>
</protein>
<dbReference type="EMBL" id="JANPWZ010002402">
    <property type="protein sequence ID" value="KAJ3559134.1"/>
    <property type="molecule type" value="Genomic_DNA"/>
</dbReference>
<evidence type="ECO:0000256" key="2">
    <source>
        <dbReference type="ARBA" id="ARBA00022692"/>
    </source>
</evidence>
<comment type="similarity">
    <text evidence="5">Belongs to the SAT4 family.</text>
</comment>
<keyword evidence="10" id="KW-1185">Reference proteome</keyword>
<organism evidence="9 10">
    <name type="scientific">Xylaria arbuscula</name>
    <dbReference type="NCBI Taxonomy" id="114810"/>
    <lineage>
        <taxon>Eukaryota</taxon>
        <taxon>Fungi</taxon>
        <taxon>Dikarya</taxon>
        <taxon>Ascomycota</taxon>
        <taxon>Pezizomycotina</taxon>
        <taxon>Sordariomycetes</taxon>
        <taxon>Xylariomycetidae</taxon>
        <taxon>Xylariales</taxon>
        <taxon>Xylariaceae</taxon>
        <taxon>Xylaria</taxon>
    </lineage>
</organism>
<comment type="caution">
    <text evidence="9">The sequence shown here is derived from an EMBL/GenBank/DDBJ whole genome shotgun (WGS) entry which is preliminary data.</text>
</comment>
<gene>
    <name evidence="9" type="ORF">NPX13_g9580</name>
</gene>
<feature type="transmembrane region" description="Helical" evidence="7">
    <location>
        <begin position="39"/>
        <end position="72"/>
    </location>
</feature>
<feature type="transmembrane region" description="Helical" evidence="7">
    <location>
        <begin position="84"/>
        <end position="105"/>
    </location>
</feature>
<keyword evidence="3 7" id="KW-1133">Transmembrane helix</keyword>
<feature type="transmembrane region" description="Helical" evidence="7">
    <location>
        <begin position="125"/>
        <end position="145"/>
    </location>
</feature>
<feature type="transmembrane region" description="Helical" evidence="7">
    <location>
        <begin position="12"/>
        <end position="32"/>
    </location>
</feature>
<evidence type="ECO:0000256" key="4">
    <source>
        <dbReference type="ARBA" id="ARBA00023136"/>
    </source>
</evidence>
<evidence type="ECO:0000256" key="1">
    <source>
        <dbReference type="ARBA" id="ARBA00004141"/>
    </source>
</evidence>
<evidence type="ECO:0000256" key="6">
    <source>
        <dbReference type="SAM" id="MobiDB-lite"/>
    </source>
</evidence>
<dbReference type="InterPro" id="IPR049326">
    <property type="entry name" value="Rhodopsin_dom_fungi"/>
</dbReference>
<feature type="region of interest" description="Disordered" evidence="6">
    <location>
        <begin position="205"/>
        <end position="236"/>
    </location>
</feature>
<evidence type="ECO:0000259" key="8">
    <source>
        <dbReference type="Pfam" id="PF20684"/>
    </source>
</evidence>
<keyword evidence="4 7" id="KW-0472">Membrane</keyword>